<dbReference type="PROSITE" id="PS51186">
    <property type="entry name" value="GNAT"/>
    <property type="match status" value="1"/>
</dbReference>
<evidence type="ECO:0000313" key="3">
    <source>
        <dbReference type="Proteomes" id="UP000758603"/>
    </source>
</evidence>
<reference evidence="2" key="1">
    <citation type="journal article" date="2021" name="Nat. Commun.">
        <title>Genetic determinants of endophytism in the Arabidopsis root mycobiome.</title>
        <authorList>
            <person name="Mesny F."/>
            <person name="Miyauchi S."/>
            <person name="Thiergart T."/>
            <person name="Pickel B."/>
            <person name="Atanasova L."/>
            <person name="Karlsson M."/>
            <person name="Huettel B."/>
            <person name="Barry K.W."/>
            <person name="Haridas S."/>
            <person name="Chen C."/>
            <person name="Bauer D."/>
            <person name="Andreopoulos W."/>
            <person name="Pangilinan J."/>
            <person name="LaButti K."/>
            <person name="Riley R."/>
            <person name="Lipzen A."/>
            <person name="Clum A."/>
            <person name="Drula E."/>
            <person name="Henrissat B."/>
            <person name="Kohler A."/>
            <person name="Grigoriev I.V."/>
            <person name="Martin F.M."/>
            <person name="Hacquard S."/>
        </authorList>
    </citation>
    <scope>NUCLEOTIDE SEQUENCE</scope>
    <source>
        <strain evidence="2">MPI-SDFR-AT-0073</strain>
    </source>
</reference>
<organism evidence="2 3">
    <name type="scientific">Truncatella angustata</name>
    <dbReference type="NCBI Taxonomy" id="152316"/>
    <lineage>
        <taxon>Eukaryota</taxon>
        <taxon>Fungi</taxon>
        <taxon>Dikarya</taxon>
        <taxon>Ascomycota</taxon>
        <taxon>Pezizomycotina</taxon>
        <taxon>Sordariomycetes</taxon>
        <taxon>Xylariomycetidae</taxon>
        <taxon>Amphisphaeriales</taxon>
        <taxon>Sporocadaceae</taxon>
        <taxon>Truncatella</taxon>
    </lineage>
</organism>
<evidence type="ECO:0000259" key="1">
    <source>
        <dbReference type="PROSITE" id="PS51186"/>
    </source>
</evidence>
<dbReference type="Proteomes" id="UP000758603">
    <property type="component" value="Unassembled WGS sequence"/>
</dbReference>
<protein>
    <submittedName>
        <fullName evidence="2">Acyl-CoA N-acyltransferase</fullName>
    </submittedName>
</protein>
<gene>
    <name evidence="2" type="ORF">BKA67DRAFT_587649</name>
</gene>
<dbReference type="AlphaFoldDB" id="A0A9P8UBE9"/>
<dbReference type="SUPFAM" id="SSF55729">
    <property type="entry name" value="Acyl-CoA N-acyltransferases (Nat)"/>
    <property type="match status" value="1"/>
</dbReference>
<dbReference type="Pfam" id="PF13508">
    <property type="entry name" value="Acetyltransf_7"/>
    <property type="match status" value="1"/>
</dbReference>
<dbReference type="CDD" id="cd04301">
    <property type="entry name" value="NAT_SF"/>
    <property type="match status" value="1"/>
</dbReference>
<dbReference type="OrthoDB" id="2115692at2759"/>
<dbReference type="InterPro" id="IPR016181">
    <property type="entry name" value="Acyl_CoA_acyltransferase"/>
</dbReference>
<dbReference type="InterPro" id="IPR000182">
    <property type="entry name" value="GNAT_dom"/>
</dbReference>
<dbReference type="InterPro" id="IPR052523">
    <property type="entry name" value="Trichothecene_AcTrans"/>
</dbReference>
<proteinExistence type="predicted"/>
<dbReference type="PANTHER" id="PTHR42791:SF16">
    <property type="entry name" value="N-ACETYLTRANSFERASE DOMAIN-CONTAINING PROTEIN"/>
    <property type="match status" value="1"/>
</dbReference>
<keyword evidence="3" id="KW-1185">Reference proteome</keyword>
<accession>A0A9P8UBE9</accession>
<dbReference type="GeneID" id="70133226"/>
<dbReference type="RefSeq" id="XP_045951354.1">
    <property type="nucleotide sequence ID" value="XM_046104335.1"/>
</dbReference>
<name>A0A9P8UBE9_9PEZI</name>
<dbReference type="PANTHER" id="PTHR42791">
    <property type="entry name" value="GNAT FAMILY ACETYLTRANSFERASE"/>
    <property type="match status" value="1"/>
</dbReference>
<feature type="domain" description="N-acetyltransferase" evidence="1">
    <location>
        <begin position="154"/>
        <end position="236"/>
    </location>
</feature>
<dbReference type="EMBL" id="JAGPXC010000013">
    <property type="protein sequence ID" value="KAH6643424.1"/>
    <property type="molecule type" value="Genomic_DNA"/>
</dbReference>
<evidence type="ECO:0000313" key="2">
    <source>
        <dbReference type="EMBL" id="KAH6643424.1"/>
    </source>
</evidence>
<sequence>MSSLELRDARYGELPEIARVMNLAFSNDNLFGELIHPHRKEHPNDADLYWLRRARINFWDYRWKWLVAVDKSPDTGEVVIAGIAQWARLGDGGKLLECAWYDPRNLVKPLSSIAMRLHSLIWVNHACDPKNEDIIERAYPYFDGVWTGDRAESWYLEALAVHPGYQGKGVGRDLVLWGLNQADLEGICASVVSAKDKDEFYQRCGFEVQDGSAGGGEGNPLADVAGGNIWWKMPKSEH</sequence>
<dbReference type="GO" id="GO:0016747">
    <property type="term" value="F:acyltransferase activity, transferring groups other than amino-acyl groups"/>
    <property type="evidence" value="ECO:0007669"/>
    <property type="project" value="InterPro"/>
</dbReference>
<comment type="caution">
    <text evidence="2">The sequence shown here is derived from an EMBL/GenBank/DDBJ whole genome shotgun (WGS) entry which is preliminary data.</text>
</comment>
<dbReference type="Gene3D" id="3.40.630.30">
    <property type="match status" value="1"/>
</dbReference>